<evidence type="ECO:0000313" key="1">
    <source>
        <dbReference type="EMBL" id="GAA5199698.1"/>
    </source>
</evidence>
<proteinExistence type="predicted"/>
<name>A0ABP9SRC4_9ACTN</name>
<organism evidence="1 2">
    <name type="scientific">Rugosimonospora acidiphila</name>
    <dbReference type="NCBI Taxonomy" id="556531"/>
    <lineage>
        <taxon>Bacteria</taxon>
        <taxon>Bacillati</taxon>
        <taxon>Actinomycetota</taxon>
        <taxon>Actinomycetes</taxon>
        <taxon>Micromonosporales</taxon>
        <taxon>Micromonosporaceae</taxon>
        <taxon>Rugosimonospora</taxon>
    </lineage>
</organism>
<accession>A0ABP9SRC4</accession>
<dbReference type="EMBL" id="BAABJQ010000038">
    <property type="protein sequence ID" value="GAA5199698.1"/>
    <property type="molecule type" value="Genomic_DNA"/>
</dbReference>
<evidence type="ECO:0000313" key="2">
    <source>
        <dbReference type="Proteomes" id="UP001501570"/>
    </source>
</evidence>
<gene>
    <name evidence="1" type="ORF">GCM10023322_75960</name>
</gene>
<sequence>MAYPSAYAVAAKLLTKLGVGELALPVADRSATAVEADSLEARGLAAYHVACALLRLDRPEDTADLAVAMAAWPYGPECWTRPV</sequence>
<dbReference type="Proteomes" id="UP001501570">
    <property type="component" value="Unassembled WGS sequence"/>
</dbReference>
<reference evidence="2" key="1">
    <citation type="journal article" date="2019" name="Int. J. Syst. Evol. Microbiol.">
        <title>The Global Catalogue of Microorganisms (GCM) 10K type strain sequencing project: providing services to taxonomists for standard genome sequencing and annotation.</title>
        <authorList>
            <consortium name="The Broad Institute Genomics Platform"/>
            <consortium name="The Broad Institute Genome Sequencing Center for Infectious Disease"/>
            <person name="Wu L."/>
            <person name="Ma J."/>
        </authorList>
    </citation>
    <scope>NUCLEOTIDE SEQUENCE [LARGE SCALE GENOMIC DNA]</scope>
    <source>
        <strain evidence="2">JCM 18304</strain>
    </source>
</reference>
<protein>
    <submittedName>
        <fullName evidence="1">Uncharacterized protein</fullName>
    </submittedName>
</protein>
<comment type="caution">
    <text evidence="1">The sequence shown here is derived from an EMBL/GenBank/DDBJ whole genome shotgun (WGS) entry which is preliminary data.</text>
</comment>
<dbReference type="RefSeq" id="WP_345638088.1">
    <property type="nucleotide sequence ID" value="NZ_BAABJQ010000038.1"/>
</dbReference>
<keyword evidence="2" id="KW-1185">Reference proteome</keyword>